<evidence type="ECO:0000256" key="2">
    <source>
        <dbReference type="ARBA" id="ARBA00022898"/>
    </source>
</evidence>
<organism evidence="4">
    <name type="scientific">hydrothermal vent metagenome</name>
    <dbReference type="NCBI Taxonomy" id="652676"/>
    <lineage>
        <taxon>unclassified sequences</taxon>
        <taxon>metagenomes</taxon>
        <taxon>ecological metagenomes</taxon>
    </lineage>
</organism>
<dbReference type="SUPFAM" id="SSF53383">
    <property type="entry name" value="PLP-dependent transferases"/>
    <property type="match status" value="1"/>
</dbReference>
<dbReference type="PANTHER" id="PTHR43586:SF4">
    <property type="entry name" value="ISOPENICILLIN N EPIMERASE"/>
    <property type="match status" value="1"/>
</dbReference>
<gene>
    <name evidence="4" type="ORF">MNBD_NITROSPINAE02-1797</name>
</gene>
<dbReference type="InterPro" id="IPR015422">
    <property type="entry name" value="PyrdxlP-dep_Trfase_small"/>
</dbReference>
<sequence>MKRAVYLDNAASSFPKPKAVARAVASAIDSYGGNPGRGAGKGTLIFDRLIFSARESIARLLNLPNPERIIFTHSATEGINIALKGLLAKGDSVAISGLEHNAVIRPLHQLKKKGVLVGYSPLDKNGLPDFKRLDKSTMLATTGGSNVTGAIANTKAIGKACKKLGALFFVDAAQTAGSRPLDVSNIDILVSAGHKGLLGPQGTGFVWFRAGIEPCSLMEGGTGSESDSPEMPRYFPDRLEPGTMNTPGVAGLKASLEWLSRKTVEAVREHELKLNKLILEALGNNPKIELYPPCNPAKRASLVTFNVKGKDPAEIGDLLGERGIALRVGLHCAPEAHKFLGTFPGGGIRVSPGALTKTSDVKYFLNELNKIA</sequence>
<protein>
    <submittedName>
        <fullName evidence="4">Cysteine desulfurase</fullName>
        <ecNumber evidence="4">2.8.1.7</ecNumber>
    </submittedName>
</protein>
<dbReference type="InterPro" id="IPR015421">
    <property type="entry name" value="PyrdxlP-dep_Trfase_major"/>
</dbReference>
<dbReference type="PANTHER" id="PTHR43586">
    <property type="entry name" value="CYSTEINE DESULFURASE"/>
    <property type="match status" value="1"/>
</dbReference>
<evidence type="ECO:0000259" key="3">
    <source>
        <dbReference type="Pfam" id="PF00266"/>
    </source>
</evidence>
<evidence type="ECO:0000313" key="4">
    <source>
        <dbReference type="EMBL" id="VAX23761.1"/>
    </source>
</evidence>
<dbReference type="InterPro" id="IPR020578">
    <property type="entry name" value="Aminotrans_V_PyrdxlP_BS"/>
</dbReference>
<proteinExistence type="predicted"/>
<dbReference type="InterPro" id="IPR000192">
    <property type="entry name" value="Aminotrans_V_dom"/>
</dbReference>
<keyword evidence="2" id="KW-0663">Pyridoxal phosphate</keyword>
<dbReference type="GO" id="GO:0031071">
    <property type="term" value="F:cysteine desulfurase activity"/>
    <property type="evidence" value="ECO:0007669"/>
    <property type="project" value="UniProtKB-EC"/>
</dbReference>
<dbReference type="AlphaFoldDB" id="A0A3B1CAT1"/>
<dbReference type="Gene3D" id="3.40.640.10">
    <property type="entry name" value="Type I PLP-dependent aspartate aminotransferase-like (Major domain)"/>
    <property type="match status" value="1"/>
</dbReference>
<dbReference type="EC" id="2.8.1.7" evidence="4"/>
<dbReference type="Pfam" id="PF00266">
    <property type="entry name" value="Aminotran_5"/>
    <property type="match status" value="1"/>
</dbReference>
<keyword evidence="4" id="KW-0808">Transferase</keyword>
<dbReference type="EMBL" id="UOGE01000089">
    <property type="protein sequence ID" value="VAX23761.1"/>
    <property type="molecule type" value="Genomic_DNA"/>
</dbReference>
<dbReference type="Gene3D" id="3.90.1150.10">
    <property type="entry name" value="Aspartate Aminotransferase, domain 1"/>
    <property type="match status" value="1"/>
</dbReference>
<dbReference type="InterPro" id="IPR015424">
    <property type="entry name" value="PyrdxlP-dep_Trfase"/>
</dbReference>
<accession>A0A3B1CAT1</accession>
<comment type="cofactor">
    <cofactor evidence="1">
        <name>pyridoxal 5'-phosphate</name>
        <dbReference type="ChEBI" id="CHEBI:597326"/>
    </cofactor>
</comment>
<evidence type="ECO:0000256" key="1">
    <source>
        <dbReference type="ARBA" id="ARBA00001933"/>
    </source>
</evidence>
<feature type="domain" description="Aminotransferase class V" evidence="3">
    <location>
        <begin position="5"/>
        <end position="364"/>
    </location>
</feature>
<dbReference type="PROSITE" id="PS00595">
    <property type="entry name" value="AA_TRANSFER_CLASS_5"/>
    <property type="match status" value="1"/>
</dbReference>
<reference evidence="4" key="1">
    <citation type="submission" date="2018-06" db="EMBL/GenBank/DDBJ databases">
        <authorList>
            <person name="Zhirakovskaya E."/>
        </authorList>
    </citation>
    <scope>NUCLEOTIDE SEQUENCE</scope>
</reference>
<name>A0A3B1CAT1_9ZZZZ</name>